<proteinExistence type="inferred from homology"/>
<dbReference type="Proteomes" id="UP001460888">
    <property type="component" value="Unassembled WGS sequence"/>
</dbReference>
<keyword evidence="4 6" id="KW-0378">Hydrolase</keyword>
<dbReference type="PIRSF" id="PIRSF006488">
    <property type="entry name" value="Exonuc_VII_S"/>
    <property type="match status" value="1"/>
</dbReference>
<accession>A0ABV2AVQ4</accession>
<protein>
    <recommendedName>
        <fullName evidence="6">Exodeoxyribonuclease 7 small subunit</fullName>
        <ecNumber evidence="6">3.1.11.6</ecNumber>
    </recommendedName>
    <alternativeName>
        <fullName evidence="6">Exodeoxyribonuclease VII small subunit</fullName>
        <shortName evidence="6">Exonuclease VII small subunit</shortName>
    </alternativeName>
</protein>
<comment type="function">
    <text evidence="6">Bidirectionally degrades single-stranded DNA into large acid-insoluble oligonucleotides, which are then degraded further into small acid-soluble oligonucleotides.</text>
</comment>
<dbReference type="EC" id="3.1.11.6" evidence="6"/>
<dbReference type="NCBIfam" id="NF002140">
    <property type="entry name" value="PRK00977.1-4"/>
    <property type="match status" value="1"/>
</dbReference>
<keyword evidence="2 6" id="KW-0963">Cytoplasm</keyword>
<gene>
    <name evidence="6" type="primary">xseB</name>
    <name evidence="8" type="ORF">SADO_00510</name>
</gene>
<dbReference type="RefSeq" id="WP_353108340.1">
    <property type="nucleotide sequence ID" value="NZ_APND01000001.1"/>
</dbReference>
<dbReference type="Gene3D" id="1.10.287.1040">
    <property type="entry name" value="Exonuclease VII, small subunit"/>
    <property type="match status" value="1"/>
</dbReference>
<organism evidence="8 9">
    <name type="scientific">Salinisphaera dokdonensis CL-ES53</name>
    <dbReference type="NCBI Taxonomy" id="1304272"/>
    <lineage>
        <taxon>Bacteria</taxon>
        <taxon>Pseudomonadati</taxon>
        <taxon>Pseudomonadota</taxon>
        <taxon>Gammaproteobacteria</taxon>
        <taxon>Salinisphaerales</taxon>
        <taxon>Salinisphaeraceae</taxon>
        <taxon>Salinisphaera</taxon>
    </lineage>
</organism>
<dbReference type="HAMAP" id="MF_00337">
    <property type="entry name" value="Exonuc_7_S"/>
    <property type="match status" value="1"/>
</dbReference>
<dbReference type="NCBIfam" id="TIGR01280">
    <property type="entry name" value="xseB"/>
    <property type="match status" value="1"/>
</dbReference>
<keyword evidence="5 6" id="KW-0269">Exonuclease</keyword>
<evidence type="ECO:0000256" key="2">
    <source>
        <dbReference type="ARBA" id="ARBA00022490"/>
    </source>
</evidence>
<evidence type="ECO:0000313" key="8">
    <source>
        <dbReference type="EMBL" id="MES1927692.1"/>
    </source>
</evidence>
<feature type="coiled-coil region" evidence="7">
    <location>
        <begin position="17"/>
        <end position="75"/>
    </location>
</feature>
<dbReference type="EMBL" id="APND01000001">
    <property type="protein sequence ID" value="MES1927692.1"/>
    <property type="molecule type" value="Genomic_DNA"/>
</dbReference>
<comment type="caution">
    <text evidence="8">The sequence shown here is derived from an EMBL/GenBank/DDBJ whole genome shotgun (WGS) entry which is preliminary data.</text>
</comment>
<evidence type="ECO:0000256" key="5">
    <source>
        <dbReference type="ARBA" id="ARBA00022839"/>
    </source>
</evidence>
<dbReference type="InterPro" id="IPR003761">
    <property type="entry name" value="Exonuc_VII_S"/>
</dbReference>
<evidence type="ECO:0000256" key="3">
    <source>
        <dbReference type="ARBA" id="ARBA00022722"/>
    </source>
</evidence>
<keyword evidence="3 6" id="KW-0540">Nuclease</keyword>
<comment type="catalytic activity">
    <reaction evidence="6">
        <text>Exonucleolytic cleavage in either 5'- to 3'- or 3'- to 5'-direction to yield nucleoside 5'-phosphates.</text>
        <dbReference type="EC" id="3.1.11.6"/>
    </reaction>
</comment>
<dbReference type="PANTHER" id="PTHR34137:SF1">
    <property type="entry name" value="EXODEOXYRIBONUCLEASE 7 SMALL SUBUNIT"/>
    <property type="match status" value="1"/>
</dbReference>
<evidence type="ECO:0000256" key="1">
    <source>
        <dbReference type="ARBA" id="ARBA00009998"/>
    </source>
</evidence>
<keyword evidence="7" id="KW-0175">Coiled coil</keyword>
<evidence type="ECO:0000256" key="7">
    <source>
        <dbReference type="SAM" id="Coils"/>
    </source>
</evidence>
<dbReference type="PANTHER" id="PTHR34137">
    <property type="entry name" value="EXODEOXYRIBONUCLEASE 7 SMALL SUBUNIT"/>
    <property type="match status" value="1"/>
</dbReference>
<comment type="similarity">
    <text evidence="1 6">Belongs to the XseB family.</text>
</comment>
<dbReference type="InterPro" id="IPR037004">
    <property type="entry name" value="Exonuc_VII_ssu_sf"/>
</dbReference>
<dbReference type="SUPFAM" id="SSF116842">
    <property type="entry name" value="XseB-like"/>
    <property type="match status" value="1"/>
</dbReference>
<comment type="subcellular location">
    <subcellularLocation>
        <location evidence="6">Cytoplasm</location>
    </subcellularLocation>
</comment>
<reference evidence="8 9" key="1">
    <citation type="submission" date="2013-03" db="EMBL/GenBank/DDBJ databases">
        <title>Salinisphaera dokdonensis CL-ES53 Genome Sequencing.</title>
        <authorList>
            <person name="Li C."/>
            <person name="Lai Q."/>
            <person name="Shao Z."/>
        </authorList>
    </citation>
    <scope>NUCLEOTIDE SEQUENCE [LARGE SCALE GENOMIC DNA]</scope>
    <source>
        <strain evidence="8 9">CL-ES53</strain>
    </source>
</reference>
<dbReference type="Pfam" id="PF02609">
    <property type="entry name" value="Exonuc_VII_S"/>
    <property type="match status" value="1"/>
</dbReference>
<comment type="subunit">
    <text evidence="6">Heterooligomer composed of large and small subunits.</text>
</comment>
<evidence type="ECO:0000313" key="9">
    <source>
        <dbReference type="Proteomes" id="UP001460888"/>
    </source>
</evidence>
<keyword evidence="9" id="KW-1185">Reference proteome</keyword>
<sequence length="94" mass="10254">MAKKSDASAEAETKPRLAEFEDAVTELEGLVEALETGDVSLEQALGKFERGVTLARECQQTLKRAELRVDQLLADQNGEQIAPFDTPESDTTDS</sequence>
<evidence type="ECO:0000256" key="6">
    <source>
        <dbReference type="HAMAP-Rule" id="MF_00337"/>
    </source>
</evidence>
<name>A0ABV2AVQ4_9GAMM</name>
<evidence type="ECO:0000256" key="4">
    <source>
        <dbReference type="ARBA" id="ARBA00022801"/>
    </source>
</evidence>